<dbReference type="InterPro" id="IPR051911">
    <property type="entry name" value="SDR_oxidoreductase"/>
</dbReference>
<comment type="caution">
    <text evidence="5">The sequence shown here is derived from an EMBL/GenBank/DDBJ whole genome shotgun (WGS) entry which is preliminary data.</text>
</comment>
<gene>
    <name evidence="5" type="ORF">BE04_23695</name>
</gene>
<accession>A0A150PFL4</accession>
<dbReference type="InterPro" id="IPR020904">
    <property type="entry name" value="Sc_DH/Rdtase_CS"/>
</dbReference>
<evidence type="ECO:0000256" key="2">
    <source>
        <dbReference type="ARBA" id="ARBA00023002"/>
    </source>
</evidence>
<dbReference type="Proteomes" id="UP000075604">
    <property type="component" value="Unassembled WGS sequence"/>
</dbReference>
<dbReference type="GO" id="GO:0016491">
    <property type="term" value="F:oxidoreductase activity"/>
    <property type="evidence" value="ECO:0007669"/>
    <property type="project" value="UniProtKB-KW"/>
</dbReference>
<dbReference type="PROSITE" id="PS00061">
    <property type="entry name" value="ADH_SHORT"/>
    <property type="match status" value="1"/>
</dbReference>
<dbReference type="PANTHER" id="PTHR43976:SF16">
    <property type="entry name" value="SHORT-CHAIN DEHYDROGENASE_REDUCTASE FAMILY PROTEIN"/>
    <property type="match status" value="1"/>
</dbReference>
<dbReference type="SMART" id="SM00822">
    <property type="entry name" value="PKS_KR"/>
    <property type="match status" value="1"/>
</dbReference>
<dbReference type="NCBIfam" id="NF004824">
    <property type="entry name" value="PRK06180.1"/>
    <property type="match status" value="1"/>
</dbReference>
<dbReference type="InterPro" id="IPR036291">
    <property type="entry name" value="NAD(P)-bd_dom_sf"/>
</dbReference>
<keyword evidence="2" id="KW-0560">Oxidoreductase</keyword>
<evidence type="ECO:0000313" key="5">
    <source>
        <dbReference type="EMBL" id="KYF54422.1"/>
    </source>
</evidence>
<dbReference type="AlphaFoldDB" id="A0A150PFL4"/>
<organism evidence="5 6">
    <name type="scientific">Sorangium cellulosum</name>
    <name type="common">Polyangium cellulosum</name>
    <dbReference type="NCBI Taxonomy" id="56"/>
    <lineage>
        <taxon>Bacteria</taxon>
        <taxon>Pseudomonadati</taxon>
        <taxon>Myxococcota</taxon>
        <taxon>Polyangia</taxon>
        <taxon>Polyangiales</taxon>
        <taxon>Polyangiaceae</taxon>
        <taxon>Sorangium</taxon>
    </lineage>
</organism>
<name>A0A150PFL4_SORCE</name>
<evidence type="ECO:0000313" key="6">
    <source>
        <dbReference type="Proteomes" id="UP000075604"/>
    </source>
</evidence>
<evidence type="ECO:0000259" key="4">
    <source>
        <dbReference type="SMART" id="SM00822"/>
    </source>
</evidence>
<dbReference type="InterPro" id="IPR002347">
    <property type="entry name" value="SDR_fam"/>
</dbReference>
<dbReference type="CDD" id="cd05374">
    <property type="entry name" value="17beta-HSD-like_SDR_c"/>
    <property type="match status" value="1"/>
</dbReference>
<sequence>MEAIENKRVWFVTGASRGIGAEIASAALAAGDRVVATARDPRSITDRFGRQEALLPVALDVTDEASVAAAVEAAVARFGRIDVLVNNAGYGVVGAIEETQGDEVRRVYETNVFGLLAVTRAALPQLRKQRAGLILNLSSVGGYRSGPGFGIYCSTKFAVEGISEALHAELAPLGISVTILEPGYFRTEFLEAKSVVATGKVIDDYAETAGKVRSYAKEVSLQQPGDPVRLARVVVELARAKSPPLRLPLGTDAVAAIEAKNALVAQELAAWRAVSASTDFPT</sequence>
<dbReference type="PRINTS" id="PR00081">
    <property type="entry name" value="GDHRDH"/>
</dbReference>
<dbReference type="PRINTS" id="PR00080">
    <property type="entry name" value="SDRFAMILY"/>
</dbReference>
<dbReference type="EMBL" id="JELX01002742">
    <property type="protein sequence ID" value="KYF54422.1"/>
    <property type="molecule type" value="Genomic_DNA"/>
</dbReference>
<feature type="domain" description="Ketoreductase" evidence="4">
    <location>
        <begin position="8"/>
        <end position="182"/>
    </location>
</feature>
<dbReference type="SUPFAM" id="SSF51735">
    <property type="entry name" value="NAD(P)-binding Rossmann-fold domains"/>
    <property type="match status" value="1"/>
</dbReference>
<reference evidence="5 6" key="1">
    <citation type="submission" date="2014-02" db="EMBL/GenBank/DDBJ databases">
        <title>The small core and large imbalanced accessory genome model reveals a collaborative survival strategy of Sorangium cellulosum strains in nature.</title>
        <authorList>
            <person name="Han K."/>
            <person name="Peng R."/>
            <person name="Blom J."/>
            <person name="Li Y.-Z."/>
        </authorList>
    </citation>
    <scope>NUCLEOTIDE SEQUENCE [LARGE SCALE GENOMIC DNA]</scope>
    <source>
        <strain evidence="5 6">So0157-18</strain>
    </source>
</reference>
<dbReference type="Pfam" id="PF00106">
    <property type="entry name" value="adh_short"/>
    <property type="match status" value="1"/>
</dbReference>
<evidence type="ECO:0000256" key="3">
    <source>
        <dbReference type="RuleBase" id="RU000363"/>
    </source>
</evidence>
<dbReference type="PANTHER" id="PTHR43976">
    <property type="entry name" value="SHORT CHAIN DEHYDROGENASE"/>
    <property type="match status" value="1"/>
</dbReference>
<proteinExistence type="inferred from homology"/>
<comment type="similarity">
    <text evidence="1 3">Belongs to the short-chain dehydrogenases/reductases (SDR) family.</text>
</comment>
<evidence type="ECO:0000256" key="1">
    <source>
        <dbReference type="ARBA" id="ARBA00006484"/>
    </source>
</evidence>
<dbReference type="Gene3D" id="3.40.50.720">
    <property type="entry name" value="NAD(P)-binding Rossmann-like Domain"/>
    <property type="match status" value="1"/>
</dbReference>
<dbReference type="InterPro" id="IPR057326">
    <property type="entry name" value="KR_dom"/>
</dbReference>
<protein>
    <submittedName>
        <fullName evidence="5">Short-chain dehydrogenase</fullName>
    </submittedName>
</protein>